<evidence type="ECO:0000313" key="1">
    <source>
        <dbReference type="EMBL" id="GFP93397.1"/>
    </source>
</evidence>
<evidence type="ECO:0000313" key="2">
    <source>
        <dbReference type="Proteomes" id="UP000653305"/>
    </source>
</evidence>
<dbReference type="InterPro" id="IPR037119">
    <property type="entry name" value="Haem_oxidase_HugZ-like_sf"/>
</dbReference>
<sequence>MPLLTNIRFARWLKDVSCLMKPGDKGVPWFDVVVSVCQDPERSRPLVGLVQEFCHTKLYSVNYATAATDTAGGTGPDCFKCHVEPIICSTSYGFSGSWIKTPFKLHRGFQYQGLRKSLFHTHTEGDAGVGKAKRNFQSRNVVDEVVGFTSENPFFGNTWYHWLPQIHDICLSQVSVAADYSDSVPDSSSYANNNGYHPLEELRDHGLVRDTMPTSAEIARTAVEANDRALLIFPGVVHCEPHGQISWAEFQYVIDDFGDMFFEIYDGQNILQDYGASNPVGQFANTLCSKHWFLQKLIHKPVTATSDFFSEAFSTPATAMHALFTTVLIEMDISHYESRKIDLYDDIIFDFDAGDVLFADDYNEIEDPSQTAIWASWGMPESSTWTHPVYFAKCLTKLTLLVYTNEDHMFTLVDLVVHQILNLKHEHLALAIDVDHIKTMDHPSNGVVLWGFLRPVFVDEEIYVRRLFNDEESDNYSKCKVVSVEDFQYAEPDFLVHSIPSILERFDVTGTRCNAALKALCKKKGLHVEGANLIGVDSLGIDVRVSSGTEAKSECAADKQIQQLLFPRSRRKKLRIFDRPTEIN</sequence>
<gene>
    <name evidence="1" type="ORF">PHJA_001484100</name>
</gene>
<comment type="caution">
    <text evidence="1">The sequence shown here is derived from an EMBL/GenBank/DDBJ whole genome shotgun (WGS) entry which is preliminary data.</text>
</comment>
<reference evidence="1" key="1">
    <citation type="submission" date="2020-07" db="EMBL/GenBank/DDBJ databases">
        <title>Ethylene signaling mediates host invasion by parasitic plants.</title>
        <authorList>
            <person name="Yoshida S."/>
        </authorList>
    </citation>
    <scope>NUCLEOTIDE SEQUENCE</scope>
    <source>
        <strain evidence="1">Okayama</strain>
    </source>
</reference>
<dbReference type="Gene3D" id="3.20.180.10">
    <property type="entry name" value="PNP-oxidase-like"/>
    <property type="match status" value="1"/>
</dbReference>
<dbReference type="Proteomes" id="UP000653305">
    <property type="component" value="Unassembled WGS sequence"/>
</dbReference>
<dbReference type="PANTHER" id="PTHR13343">
    <property type="entry name" value="CREG1 PROTEIN"/>
    <property type="match status" value="1"/>
</dbReference>
<dbReference type="AlphaFoldDB" id="A0A830BYX5"/>
<dbReference type="EMBL" id="BMAC01000313">
    <property type="protein sequence ID" value="GFP93397.1"/>
    <property type="molecule type" value="Genomic_DNA"/>
</dbReference>
<protein>
    <submittedName>
        <fullName evidence="1">Uncharacterized protein at3g49140</fullName>
    </submittedName>
</protein>
<name>A0A830BYX5_9LAMI</name>
<dbReference type="PANTHER" id="PTHR13343:SF18">
    <property type="entry name" value="PENTATRICOPEPTIDE REPEAT (PPR) SUPERFAMILY PROTEIN"/>
    <property type="match status" value="1"/>
</dbReference>
<organism evidence="1 2">
    <name type="scientific">Phtheirospermum japonicum</name>
    <dbReference type="NCBI Taxonomy" id="374723"/>
    <lineage>
        <taxon>Eukaryota</taxon>
        <taxon>Viridiplantae</taxon>
        <taxon>Streptophyta</taxon>
        <taxon>Embryophyta</taxon>
        <taxon>Tracheophyta</taxon>
        <taxon>Spermatophyta</taxon>
        <taxon>Magnoliopsida</taxon>
        <taxon>eudicotyledons</taxon>
        <taxon>Gunneridae</taxon>
        <taxon>Pentapetalae</taxon>
        <taxon>asterids</taxon>
        <taxon>lamiids</taxon>
        <taxon>Lamiales</taxon>
        <taxon>Orobanchaceae</taxon>
        <taxon>Orobanchaceae incertae sedis</taxon>
        <taxon>Phtheirospermum</taxon>
    </lineage>
</organism>
<dbReference type="OrthoDB" id="1873930at2759"/>
<keyword evidence="2" id="KW-1185">Reference proteome</keyword>
<accession>A0A830BYX5</accession>
<proteinExistence type="predicted"/>